<dbReference type="OrthoDB" id="305848at2759"/>
<protein>
    <recommendedName>
        <fullName evidence="4">RING-type domain-containing protein</fullName>
    </recommendedName>
</protein>
<feature type="region of interest" description="Disordered" evidence="1">
    <location>
        <begin position="1"/>
        <end position="27"/>
    </location>
</feature>
<reference evidence="2" key="1">
    <citation type="submission" date="2021-01" db="EMBL/GenBank/DDBJ databases">
        <authorList>
            <consortium name="Genoscope - CEA"/>
            <person name="William W."/>
        </authorList>
    </citation>
    <scope>NUCLEOTIDE SEQUENCE</scope>
</reference>
<evidence type="ECO:0008006" key="4">
    <source>
        <dbReference type="Google" id="ProtNLM"/>
    </source>
</evidence>
<sequence>MNHQSLPQLQKFKQIAQTPEENSKRSDEVTRLKQQIAQLQKQIEFVQQNKSFVMKIQNQQCTLCLRYKTQIEQLIKQEKQIKKQYELKIEELLLSLNQKNVKLKLSQTQQTDHVPTLEKSIQVELQIVQQNQLNSIETLKQSPLVKQYEQIIIDFHKDYENKAYQVLQYKELYEKQKSQYEQFKSQHINCNEKIHKLQIEVNFLKDTSNQYKLPDNILNLKKSIDCTIEQNKMNQVVMKTQESDSTIKIYQKLQQIETDLYISLRCTKCKDFYQNPITFVPCGHSVCFKCQNNRCEKCEKEASYFRNNNLDLLIKIYNQIKDIHQKR</sequence>
<gene>
    <name evidence="2" type="ORF">PSON_ATCC_30995.1.T0350340</name>
</gene>
<organism evidence="2 3">
    <name type="scientific">Paramecium sonneborni</name>
    <dbReference type="NCBI Taxonomy" id="65129"/>
    <lineage>
        <taxon>Eukaryota</taxon>
        <taxon>Sar</taxon>
        <taxon>Alveolata</taxon>
        <taxon>Ciliophora</taxon>
        <taxon>Intramacronucleata</taxon>
        <taxon>Oligohymenophorea</taxon>
        <taxon>Peniculida</taxon>
        <taxon>Parameciidae</taxon>
        <taxon>Paramecium</taxon>
    </lineage>
</organism>
<evidence type="ECO:0000256" key="1">
    <source>
        <dbReference type="SAM" id="MobiDB-lite"/>
    </source>
</evidence>
<dbReference type="Proteomes" id="UP000692954">
    <property type="component" value="Unassembled WGS sequence"/>
</dbReference>
<name>A0A8S1MA94_9CILI</name>
<keyword evidence="3" id="KW-1185">Reference proteome</keyword>
<proteinExistence type="predicted"/>
<dbReference type="EMBL" id="CAJJDN010000035">
    <property type="protein sequence ID" value="CAD8077127.1"/>
    <property type="molecule type" value="Genomic_DNA"/>
</dbReference>
<evidence type="ECO:0000313" key="2">
    <source>
        <dbReference type="EMBL" id="CAD8077127.1"/>
    </source>
</evidence>
<dbReference type="AlphaFoldDB" id="A0A8S1MA94"/>
<comment type="caution">
    <text evidence="2">The sequence shown here is derived from an EMBL/GenBank/DDBJ whole genome shotgun (WGS) entry which is preliminary data.</text>
</comment>
<evidence type="ECO:0000313" key="3">
    <source>
        <dbReference type="Proteomes" id="UP000692954"/>
    </source>
</evidence>
<accession>A0A8S1MA94</accession>